<name>A0A4V2NWU7_9BACT</name>
<dbReference type="AlphaFoldDB" id="A0A4V2NWU7"/>
<evidence type="ECO:0000313" key="1">
    <source>
        <dbReference type="EMBL" id="TCJ18752.1"/>
    </source>
</evidence>
<organism evidence="1 2">
    <name type="scientific">Flaviaesturariibacter flavus</name>
    <dbReference type="NCBI Taxonomy" id="2502780"/>
    <lineage>
        <taxon>Bacteria</taxon>
        <taxon>Pseudomonadati</taxon>
        <taxon>Bacteroidota</taxon>
        <taxon>Chitinophagia</taxon>
        <taxon>Chitinophagales</taxon>
        <taxon>Chitinophagaceae</taxon>
        <taxon>Flaviaestuariibacter</taxon>
    </lineage>
</organism>
<dbReference type="RefSeq" id="WP_131446725.1">
    <property type="nucleotide sequence ID" value="NZ_SJZI01000003.1"/>
</dbReference>
<evidence type="ECO:0000313" key="2">
    <source>
        <dbReference type="Proteomes" id="UP000295334"/>
    </source>
</evidence>
<sequence length="76" mass="8749">MYNYTPEDLLRFLYHEMNVEDARSLESELSRDWSLREKLAVLKSAQERLNGAMESPRTEVVLNILKYAAATSAQNA</sequence>
<proteinExistence type="predicted"/>
<protein>
    <recommendedName>
        <fullName evidence="3">Anti-sigma factor</fullName>
    </recommendedName>
</protein>
<dbReference type="EMBL" id="SJZI01000003">
    <property type="protein sequence ID" value="TCJ18752.1"/>
    <property type="molecule type" value="Genomic_DNA"/>
</dbReference>
<accession>A0A4V2NWU7</accession>
<dbReference type="Proteomes" id="UP000295334">
    <property type="component" value="Unassembled WGS sequence"/>
</dbReference>
<gene>
    <name evidence="1" type="ORF">EPD60_03050</name>
</gene>
<dbReference type="OrthoDB" id="982713at2"/>
<reference evidence="1 2" key="1">
    <citation type="submission" date="2019-03" db="EMBL/GenBank/DDBJ databases">
        <authorList>
            <person name="Kim M.K.M."/>
        </authorList>
    </citation>
    <scope>NUCLEOTIDE SEQUENCE [LARGE SCALE GENOMIC DNA]</scope>
    <source>
        <strain evidence="1 2">17J68-12</strain>
    </source>
</reference>
<keyword evidence="2" id="KW-1185">Reference proteome</keyword>
<evidence type="ECO:0008006" key="3">
    <source>
        <dbReference type="Google" id="ProtNLM"/>
    </source>
</evidence>
<comment type="caution">
    <text evidence="1">The sequence shown here is derived from an EMBL/GenBank/DDBJ whole genome shotgun (WGS) entry which is preliminary data.</text>
</comment>